<evidence type="ECO:0000256" key="3">
    <source>
        <dbReference type="ARBA" id="ARBA00022833"/>
    </source>
</evidence>
<dbReference type="EMBL" id="SZYD01000017">
    <property type="protein sequence ID" value="KAD3069260.1"/>
    <property type="molecule type" value="Genomic_DNA"/>
</dbReference>
<keyword evidence="2 4" id="KW-0863">Zinc-finger</keyword>
<dbReference type="OrthoDB" id="1935339at2759"/>
<dbReference type="InterPro" id="IPR052650">
    <property type="entry name" value="Zinc_finger_CCCH"/>
</dbReference>
<dbReference type="InterPro" id="IPR000571">
    <property type="entry name" value="Znf_CCCH"/>
</dbReference>
<evidence type="ECO:0000256" key="5">
    <source>
        <dbReference type="SAM" id="MobiDB-lite"/>
    </source>
</evidence>
<reference evidence="7 8" key="1">
    <citation type="submission" date="2019-05" db="EMBL/GenBank/DDBJ databases">
        <title>Mikania micrantha, genome provides insights into the molecular mechanism of rapid growth.</title>
        <authorList>
            <person name="Liu B."/>
        </authorList>
    </citation>
    <scope>NUCLEOTIDE SEQUENCE [LARGE SCALE GENOMIC DNA]</scope>
    <source>
        <strain evidence="7">NLD-2019</strain>
        <tissue evidence="7">Leaf</tissue>
    </source>
</reference>
<sequence length="646" mass="72315">MPTTAAAVGDRSPTASDSEEYEYEEIEIEEEIEVEEEVSDDDDDEEEEGEGEGEEEIEEVEEFEEEEEQENGSREDVSRSIEDRDDSVGKEKVMLDYEKASQFNGGILTEEMTNPIIESSQHVTVGDAVDGSDEIPYSEEQTKQINTKDVNDAHQKEHRMDVVMTAKTTNPINESSEQVFVGDLVDESGKVPESEEQITQMNTQDVNDARQKEELRLDVDAPLIKPQRLSPAMEINEGNKRSALVCDFYAKGWCIKGASCRFRHIKDPSINVVDQQNKPQKSQHQDEVLVAISGVREDTGRSDLATSAPAPSIIACSSELKPGSQKDNSNPITKLPVQEPPSNPFMVPNTHRSHWASHAPKTEEFGGKGYQHGFHNHNYNSSYHATGWPRTSAFLSSSSWKSDKKFSGYDWEPSKPFRSRFLISQGITTSDIQYDPIRDSIEQPTKVGDKLFKLSSSSHVPSISGTHSPLQEKLKTDYGSDRFSIGSHVNGNDNDSGMDVDSNEIADIRQENTESENKGKKRIRDVIQASEVHVGSHHSLQKNDGGPTSNNYKLDFDAEGDMHKESKSLRHFRAALIEFVKDLVKPTWRDGKLSKNAHKLVVKKTVDKVLTSLPPEHIPNIEESIDGYLTSSQPKLVKLVEVRFSH</sequence>
<dbReference type="SMART" id="SM00356">
    <property type="entry name" value="ZnF_C3H1"/>
    <property type="match status" value="1"/>
</dbReference>
<feature type="region of interest" description="Disordered" evidence="5">
    <location>
        <begin position="1"/>
        <end position="93"/>
    </location>
</feature>
<dbReference type="InterPro" id="IPR036855">
    <property type="entry name" value="Znf_CCCH_sf"/>
</dbReference>
<dbReference type="GO" id="GO:0008270">
    <property type="term" value="F:zinc ion binding"/>
    <property type="evidence" value="ECO:0007669"/>
    <property type="project" value="UniProtKB-KW"/>
</dbReference>
<dbReference type="SUPFAM" id="SSF90229">
    <property type="entry name" value="CCCH zinc finger"/>
    <property type="match status" value="1"/>
</dbReference>
<feature type="zinc finger region" description="C3H1-type" evidence="4">
    <location>
        <begin position="240"/>
        <end position="267"/>
    </location>
</feature>
<keyword evidence="8" id="KW-1185">Reference proteome</keyword>
<evidence type="ECO:0000313" key="7">
    <source>
        <dbReference type="EMBL" id="KAD3069260.1"/>
    </source>
</evidence>
<name>A0A5N6M5K4_9ASTR</name>
<proteinExistence type="predicted"/>
<feature type="domain" description="C3H1-type" evidence="6">
    <location>
        <begin position="240"/>
        <end position="267"/>
    </location>
</feature>
<protein>
    <recommendedName>
        <fullName evidence="6">C3H1-type domain-containing protein</fullName>
    </recommendedName>
</protein>
<organism evidence="7 8">
    <name type="scientific">Mikania micrantha</name>
    <name type="common">bitter vine</name>
    <dbReference type="NCBI Taxonomy" id="192012"/>
    <lineage>
        <taxon>Eukaryota</taxon>
        <taxon>Viridiplantae</taxon>
        <taxon>Streptophyta</taxon>
        <taxon>Embryophyta</taxon>
        <taxon>Tracheophyta</taxon>
        <taxon>Spermatophyta</taxon>
        <taxon>Magnoliopsida</taxon>
        <taxon>eudicotyledons</taxon>
        <taxon>Gunneridae</taxon>
        <taxon>Pentapetalae</taxon>
        <taxon>asterids</taxon>
        <taxon>campanulids</taxon>
        <taxon>Asterales</taxon>
        <taxon>Asteraceae</taxon>
        <taxon>Asteroideae</taxon>
        <taxon>Heliantheae alliance</taxon>
        <taxon>Eupatorieae</taxon>
        <taxon>Mikania</taxon>
    </lineage>
</organism>
<dbReference type="PROSITE" id="PS50103">
    <property type="entry name" value="ZF_C3H1"/>
    <property type="match status" value="1"/>
</dbReference>
<evidence type="ECO:0000256" key="2">
    <source>
        <dbReference type="ARBA" id="ARBA00022771"/>
    </source>
</evidence>
<dbReference type="Proteomes" id="UP000326396">
    <property type="component" value="Linkage Group LG7"/>
</dbReference>
<keyword evidence="3 4" id="KW-0862">Zinc</keyword>
<dbReference type="PANTHER" id="PTHR36886">
    <property type="entry name" value="PROTEIN FRIGIDA-ESSENTIAL 1"/>
    <property type="match status" value="1"/>
</dbReference>
<feature type="compositionally biased region" description="Acidic residues" evidence="5">
    <location>
        <begin position="17"/>
        <end position="70"/>
    </location>
</feature>
<evidence type="ECO:0000256" key="1">
    <source>
        <dbReference type="ARBA" id="ARBA00022723"/>
    </source>
</evidence>
<dbReference type="AlphaFoldDB" id="A0A5N6M5K4"/>
<gene>
    <name evidence="7" type="ORF">E3N88_37140</name>
</gene>
<evidence type="ECO:0000259" key="6">
    <source>
        <dbReference type="PROSITE" id="PS50103"/>
    </source>
</evidence>
<accession>A0A5N6M5K4</accession>
<dbReference type="Gene3D" id="4.10.1000.10">
    <property type="entry name" value="Zinc finger, CCCH-type"/>
    <property type="match status" value="1"/>
</dbReference>
<dbReference type="PANTHER" id="PTHR36886:SF3">
    <property type="entry name" value="PROTEIN FRIGIDA-ESSENTIAL 1"/>
    <property type="match status" value="1"/>
</dbReference>
<keyword evidence="1 4" id="KW-0479">Metal-binding</keyword>
<evidence type="ECO:0000256" key="4">
    <source>
        <dbReference type="PROSITE-ProRule" id="PRU00723"/>
    </source>
</evidence>
<evidence type="ECO:0000313" key="8">
    <source>
        <dbReference type="Proteomes" id="UP000326396"/>
    </source>
</evidence>
<comment type="caution">
    <text evidence="7">The sequence shown here is derived from an EMBL/GenBank/DDBJ whole genome shotgun (WGS) entry which is preliminary data.</text>
</comment>
<feature type="compositionally biased region" description="Basic and acidic residues" evidence="5">
    <location>
        <begin position="71"/>
        <end position="93"/>
    </location>
</feature>